<dbReference type="RefSeq" id="XP_020067555.1">
    <property type="nucleotide sequence ID" value="XM_020206310.1"/>
</dbReference>
<evidence type="ECO:0000313" key="3">
    <source>
        <dbReference type="Proteomes" id="UP000094285"/>
    </source>
</evidence>
<evidence type="ECO:0000313" key="2">
    <source>
        <dbReference type="EMBL" id="ODV82433.1"/>
    </source>
</evidence>
<sequence>MQRYPGDCQLLDVESKGSRPSRWKAPQPSLGNVNYCTWKQPADGIYTVAVLSATQPFRDSAIPLVRQLLYWEAGRSNDPRPCPPPPSGLAGVVI</sequence>
<gene>
    <name evidence="2" type="ORF">CANTADRAFT_146060</name>
</gene>
<dbReference type="EMBL" id="KV453909">
    <property type="protein sequence ID" value="ODV82433.1"/>
    <property type="molecule type" value="Genomic_DNA"/>
</dbReference>
<proteinExistence type="predicted"/>
<organism evidence="2 3">
    <name type="scientific">Suhomyces tanzawaensis NRRL Y-17324</name>
    <dbReference type="NCBI Taxonomy" id="984487"/>
    <lineage>
        <taxon>Eukaryota</taxon>
        <taxon>Fungi</taxon>
        <taxon>Dikarya</taxon>
        <taxon>Ascomycota</taxon>
        <taxon>Saccharomycotina</taxon>
        <taxon>Pichiomycetes</taxon>
        <taxon>Debaryomycetaceae</taxon>
        <taxon>Suhomyces</taxon>
    </lineage>
</organism>
<dbReference type="GeneID" id="30980447"/>
<feature type="region of interest" description="Disordered" evidence="1">
    <location>
        <begin position="75"/>
        <end position="94"/>
    </location>
</feature>
<dbReference type="Proteomes" id="UP000094285">
    <property type="component" value="Unassembled WGS sequence"/>
</dbReference>
<reference evidence="3" key="1">
    <citation type="submission" date="2016-05" db="EMBL/GenBank/DDBJ databases">
        <title>Comparative genomics of biotechnologically important yeasts.</title>
        <authorList>
            <consortium name="DOE Joint Genome Institute"/>
            <person name="Riley R."/>
            <person name="Haridas S."/>
            <person name="Wolfe K.H."/>
            <person name="Lopes M.R."/>
            <person name="Hittinger C.T."/>
            <person name="Goker M."/>
            <person name="Salamov A."/>
            <person name="Wisecaver J."/>
            <person name="Long T.M."/>
            <person name="Aerts A.L."/>
            <person name="Barry K."/>
            <person name="Choi C."/>
            <person name="Clum A."/>
            <person name="Coughlan A.Y."/>
            <person name="Deshpande S."/>
            <person name="Douglass A.P."/>
            <person name="Hanson S.J."/>
            <person name="Klenk H.-P."/>
            <person name="Labutti K."/>
            <person name="Lapidus A."/>
            <person name="Lindquist E."/>
            <person name="Lipzen A."/>
            <person name="Meier-Kolthoff J.P."/>
            <person name="Ohm R.A."/>
            <person name="Otillar R.P."/>
            <person name="Pangilinan J."/>
            <person name="Peng Y."/>
            <person name="Rokas A."/>
            <person name="Rosa C.A."/>
            <person name="Scheuner C."/>
            <person name="Sibirny A.A."/>
            <person name="Slot J.C."/>
            <person name="Stielow J.B."/>
            <person name="Sun H."/>
            <person name="Kurtzman C.P."/>
            <person name="Blackwell M."/>
            <person name="Grigoriev I.V."/>
            <person name="Jeffries T.W."/>
        </authorList>
    </citation>
    <scope>NUCLEOTIDE SEQUENCE [LARGE SCALE GENOMIC DNA]</scope>
    <source>
        <strain evidence="3">NRRL Y-17324</strain>
    </source>
</reference>
<keyword evidence="3" id="KW-1185">Reference proteome</keyword>
<name>A0A1E4SSE0_9ASCO</name>
<dbReference type="AlphaFoldDB" id="A0A1E4SSE0"/>
<evidence type="ECO:0000256" key="1">
    <source>
        <dbReference type="SAM" id="MobiDB-lite"/>
    </source>
</evidence>
<accession>A0A1E4SSE0</accession>
<protein>
    <submittedName>
        <fullName evidence="2">Uncharacterized protein</fullName>
    </submittedName>
</protein>